<dbReference type="Pfam" id="PF13145">
    <property type="entry name" value="Rotamase_2"/>
    <property type="match status" value="1"/>
</dbReference>
<dbReference type="PROSITE" id="PS01096">
    <property type="entry name" value="PPIC_PPIASE_1"/>
    <property type="match status" value="1"/>
</dbReference>
<sequence>MKIRERLIQGGAALALLLASLAPAFAAPAAAPPQEDKSKVVVAEINGRKITLAELEERLMQVSPAVRLQIRSKKEQFIDGIVQSELLYQEARRRKLEATPEVEKRIEAAKRRILIEEFLRREINRPVEASEADLRAFFEANRDRFRRKEQVTLSHVVLKTEKEAWDAAAEVKRGVPFAQVARARSIFEATRDAGGVMGTAARGELDRKLEEAAFKLPIGQVSDPIQTSLGWQIIRVSERLSASDAKFEDVKEDVRQIHADVRHRAAYDRMIGDLKKKGSVTVHPDRFK</sequence>
<reference evidence="4" key="1">
    <citation type="submission" date="2020-07" db="EMBL/GenBank/DDBJ databases">
        <title>Huge and variable diversity of episymbiotic CPR bacteria and DPANN archaea in groundwater ecosystems.</title>
        <authorList>
            <person name="He C.Y."/>
            <person name="Keren R."/>
            <person name="Whittaker M."/>
            <person name="Farag I.F."/>
            <person name="Doudna J."/>
            <person name="Cate J.H.D."/>
            <person name="Banfield J.F."/>
        </authorList>
    </citation>
    <scope>NUCLEOTIDE SEQUENCE</scope>
    <source>
        <strain evidence="4">NC_groundwater_763_Ag_S-0.2um_68_21</strain>
    </source>
</reference>
<dbReference type="InterPro" id="IPR046357">
    <property type="entry name" value="PPIase_dom_sf"/>
</dbReference>
<organism evidence="4 5">
    <name type="scientific">Tectimicrobiota bacterium</name>
    <dbReference type="NCBI Taxonomy" id="2528274"/>
    <lineage>
        <taxon>Bacteria</taxon>
        <taxon>Pseudomonadati</taxon>
        <taxon>Nitrospinota/Tectimicrobiota group</taxon>
        <taxon>Candidatus Tectimicrobiota</taxon>
    </lineage>
</organism>
<evidence type="ECO:0000256" key="2">
    <source>
        <dbReference type="SAM" id="SignalP"/>
    </source>
</evidence>
<evidence type="ECO:0000259" key="3">
    <source>
        <dbReference type="PROSITE" id="PS50198"/>
    </source>
</evidence>
<feature type="signal peptide" evidence="2">
    <location>
        <begin position="1"/>
        <end position="26"/>
    </location>
</feature>
<dbReference type="InterPro" id="IPR050245">
    <property type="entry name" value="PrsA_foldase"/>
</dbReference>
<evidence type="ECO:0000313" key="5">
    <source>
        <dbReference type="Proteomes" id="UP000782312"/>
    </source>
</evidence>
<name>A0A932HXU1_UNCTE</name>
<comment type="caution">
    <text evidence="4">The sequence shown here is derived from an EMBL/GenBank/DDBJ whole genome shotgun (WGS) entry which is preliminary data.</text>
</comment>
<dbReference type="GO" id="GO:0003755">
    <property type="term" value="F:peptidyl-prolyl cis-trans isomerase activity"/>
    <property type="evidence" value="ECO:0007669"/>
    <property type="project" value="UniProtKB-KW"/>
</dbReference>
<feature type="domain" description="PpiC" evidence="3">
    <location>
        <begin position="148"/>
        <end position="238"/>
    </location>
</feature>
<gene>
    <name evidence="4" type="ORF">HYZ11_05370</name>
</gene>
<keyword evidence="2" id="KW-0732">Signal</keyword>
<protein>
    <submittedName>
        <fullName evidence="4">Peptidyl-prolyl cis-trans isomerase</fullName>
    </submittedName>
</protein>
<keyword evidence="1 4" id="KW-0413">Isomerase</keyword>
<dbReference type="AlphaFoldDB" id="A0A932HXU1"/>
<dbReference type="PROSITE" id="PS50198">
    <property type="entry name" value="PPIC_PPIASE_2"/>
    <property type="match status" value="1"/>
</dbReference>
<dbReference type="PANTHER" id="PTHR47245:SF2">
    <property type="entry name" value="PEPTIDYL-PROLYL CIS-TRANS ISOMERASE HP_0175-RELATED"/>
    <property type="match status" value="1"/>
</dbReference>
<dbReference type="Proteomes" id="UP000782312">
    <property type="component" value="Unassembled WGS sequence"/>
</dbReference>
<dbReference type="SUPFAM" id="SSF54534">
    <property type="entry name" value="FKBP-like"/>
    <property type="match status" value="1"/>
</dbReference>
<dbReference type="Gene3D" id="1.10.8.1040">
    <property type="match status" value="1"/>
</dbReference>
<dbReference type="PANTHER" id="PTHR47245">
    <property type="entry name" value="PEPTIDYLPROLYL ISOMERASE"/>
    <property type="match status" value="1"/>
</dbReference>
<dbReference type="InterPro" id="IPR000297">
    <property type="entry name" value="PPIase_PpiC"/>
</dbReference>
<dbReference type="InterPro" id="IPR023058">
    <property type="entry name" value="PPIase_PpiC_CS"/>
</dbReference>
<proteinExistence type="predicted"/>
<accession>A0A932HXU1</accession>
<evidence type="ECO:0000313" key="4">
    <source>
        <dbReference type="EMBL" id="MBI3127013.1"/>
    </source>
</evidence>
<keyword evidence="1" id="KW-0697">Rotamase</keyword>
<dbReference type="InterPro" id="IPR027304">
    <property type="entry name" value="Trigger_fact/SurA_dom_sf"/>
</dbReference>
<dbReference type="Gene3D" id="3.10.50.40">
    <property type="match status" value="1"/>
</dbReference>
<feature type="chain" id="PRO_5037312113" evidence="2">
    <location>
        <begin position="27"/>
        <end position="288"/>
    </location>
</feature>
<dbReference type="SUPFAM" id="SSF109998">
    <property type="entry name" value="Triger factor/SurA peptide-binding domain-like"/>
    <property type="match status" value="1"/>
</dbReference>
<dbReference type="EMBL" id="JACPUR010000014">
    <property type="protein sequence ID" value="MBI3127013.1"/>
    <property type="molecule type" value="Genomic_DNA"/>
</dbReference>
<evidence type="ECO:0000256" key="1">
    <source>
        <dbReference type="PROSITE-ProRule" id="PRU00278"/>
    </source>
</evidence>